<dbReference type="PROSITE" id="PS51755">
    <property type="entry name" value="OMPR_PHOB"/>
    <property type="match status" value="1"/>
</dbReference>
<dbReference type="EMBL" id="CP046640">
    <property type="protein sequence ID" value="QTL97538.1"/>
    <property type="molecule type" value="Genomic_DNA"/>
</dbReference>
<dbReference type="GO" id="GO:0032993">
    <property type="term" value="C:protein-DNA complex"/>
    <property type="evidence" value="ECO:0007669"/>
    <property type="project" value="TreeGrafter"/>
</dbReference>
<dbReference type="FunFam" id="1.10.10.10:FF:000018">
    <property type="entry name" value="DNA-binding response regulator ResD"/>
    <property type="match status" value="1"/>
</dbReference>
<dbReference type="Gene3D" id="6.10.250.690">
    <property type="match status" value="1"/>
</dbReference>
<dbReference type="InterPro" id="IPR036388">
    <property type="entry name" value="WH-like_DNA-bd_sf"/>
</dbReference>
<evidence type="ECO:0000256" key="1">
    <source>
        <dbReference type="ARBA" id="ARBA00018672"/>
    </source>
</evidence>
<dbReference type="KEGG" id="ifn:GM661_05850"/>
<dbReference type="Gene3D" id="1.10.10.10">
    <property type="entry name" value="Winged helix-like DNA-binding domain superfamily/Winged helix DNA-binding domain"/>
    <property type="match status" value="1"/>
</dbReference>
<protein>
    <recommendedName>
        <fullName evidence="1">Stage 0 sporulation protein A homolog</fullName>
    </recommendedName>
</protein>
<dbReference type="GO" id="GO:0006355">
    <property type="term" value="P:regulation of DNA-templated transcription"/>
    <property type="evidence" value="ECO:0007669"/>
    <property type="project" value="InterPro"/>
</dbReference>
<evidence type="ECO:0000259" key="10">
    <source>
        <dbReference type="PROSITE" id="PS50110"/>
    </source>
</evidence>
<proteinExistence type="predicted"/>
<dbReference type="PANTHER" id="PTHR48111">
    <property type="entry name" value="REGULATOR OF RPOS"/>
    <property type="match status" value="1"/>
</dbReference>
<dbReference type="FunFam" id="3.40.50.2300:FF:000001">
    <property type="entry name" value="DNA-binding response regulator PhoB"/>
    <property type="match status" value="1"/>
</dbReference>
<sequence length="237" mass="27328">MKDIRILFADDESEIRELLVKYLSREGYRVDTVPDGERAVELFKKREYNLVILDIMLPGIDGIEVCKLIRDRANIPIIMLTAKDSEVDRVVGLRIGADDYITKPFSMEELIARIKAQLRRFYVLGGEGSRDNSQTNGPLEFAPLSIDLARYLVYKDGEEIKLTSTEFKILKLLIAAPGKVYTKKQIFNKVWGDDYLEADNNVMVHIRRLRKKIEEDPQNPSFIKTVWGIGYYFTEGE</sequence>
<dbReference type="Gene3D" id="3.40.50.2300">
    <property type="match status" value="1"/>
</dbReference>
<dbReference type="SMART" id="SM00862">
    <property type="entry name" value="Trans_reg_C"/>
    <property type="match status" value="1"/>
</dbReference>
<evidence type="ECO:0000256" key="8">
    <source>
        <dbReference type="PROSITE-ProRule" id="PRU00169"/>
    </source>
</evidence>
<keyword evidence="5 9" id="KW-0238">DNA-binding</keyword>
<evidence type="ECO:0000313" key="12">
    <source>
        <dbReference type="EMBL" id="QTL97538.1"/>
    </source>
</evidence>
<evidence type="ECO:0000256" key="9">
    <source>
        <dbReference type="PROSITE-ProRule" id="PRU01091"/>
    </source>
</evidence>
<keyword evidence="4" id="KW-0805">Transcription regulation</keyword>
<dbReference type="InterPro" id="IPR039420">
    <property type="entry name" value="WalR-like"/>
</dbReference>
<organism evidence="12 13">
    <name type="scientific">Iocasia fonsfrigidae</name>
    <dbReference type="NCBI Taxonomy" id="2682810"/>
    <lineage>
        <taxon>Bacteria</taxon>
        <taxon>Bacillati</taxon>
        <taxon>Bacillota</taxon>
        <taxon>Clostridia</taxon>
        <taxon>Halanaerobiales</taxon>
        <taxon>Halanaerobiaceae</taxon>
        <taxon>Iocasia</taxon>
    </lineage>
</organism>
<dbReference type="InterPro" id="IPR001789">
    <property type="entry name" value="Sig_transdc_resp-reg_receiver"/>
</dbReference>
<dbReference type="SUPFAM" id="SSF46894">
    <property type="entry name" value="C-terminal effector domain of the bipartite response regulators"/>
    <property type="match status" value="1"/>
</dbReference>
<gene>
    <name evidence="12" type="ORF">GM661_05850</name>
</gene>
<feature type="domain" description="Response regulatory" evidence="10">
    <location>
        <begin position="5"/>
        <end position="118"/>
    </location>
</feature>
<evidence type="ECO:0000313" key="13">
    <source>
        <dbReference type="Proteomes" id="UP000665020"/>
    </source>
</evidence>
<evidence type="ECO:0000259" key="11">
    <source>
        <dbReference type="PROSITE" id="PS51755"/>
    </source>
</evidence>
<dbReference type="PANTHER" id="PTHR48111:SF40">
    <property type="entry name" value="PHOSPHATE REGULON TRANSCRIPTIONAL REGULATORY PROTEIN PHOB"/>
    <property type="match status" value="1"/>
</dbReference>
<feature type="DNA-binding region" description="OmpR/PhoB-type" evidence="9">
    <location>
        <begin position="136"/>
        <end position="235"/>
    </location>
</feature>
<dbReference type="SMART" id="SM00448">
    <property type="entry name" value="REC"/>
    <property type="match status" value="1"/>
</dbReference>
<dbReference type="InterPro" id="IPR001867">
    <property type="entry name" value="OmpR/PhoB-type_DNA-bd"/>
</dbReference>
<dbReference type="InterPro" id="IPR016032">
    <property type="entry name" value="Sig_transdc_resp-reg_C-effctor"/>
</dbReference>
<evidence type="ECO:0000256" key="6">
    <source>
        <dbReference type="ARBA" id="ARBA00023163"/>
    </source>
</evidence>
<dbReference type="Pfam" id="PF00072">
    <property type="entry name" value="Response_reg"/>
    <property type="match status" value="1"/>
</dbReference>
<dbReference type="Proteomes" id="UP000665020">
    <property type="component" value="Chromosome"/>
</dbReference>
<name>A0A8A7KD50_9FIRM</name>
<evidence type="ECO:0000256" key="4">
    <source>
        <dbReference type="ARBA" id="ARBA00023015"/>
    </source>
</evidence>
<accession>A0A8A7KD50</accession>
<keyword evidence="6" id="KW-0804">Transcription</keyword>
<dbReference type="SUPFAM" id="SSF52172">
    <property type="entry name" value="CheY-like"/>
    <property type="match status" value="1"/>
</dbReference>
<feature type="modified residue" description="4-aspartylphosphate" evidence="8">
    <location>
        <position position="54"/>
    </location>
</feature>
<dbReference type="GO" id="GO:0000976">
    <property type="term" value="F:transcription cis-regulatory region binding"/>
    <property type="evidence" value="ECO:0007669"/>
    <property type="project" value="TreeGrafter"/>
</dbReference>
<keyword evidence="13" id="KW-1185">Reference proteome</keyword>
<comment type="function">
    <text evidence="7">May play the central regulatory role in sporulation. It may be an element of the effector pathway responsible for the activation of sporulation genes in response to nutritional stress. Spo0A may act in concert with spo0H (a sigma factor) to control the expression of some genes that are critical to the sporulation process.</text>
</comment>
<dbReference type="PROSITE" id="PS50110">
    <property type="entry name" value="RESPONSE_REGULATORY"/>
    <property type="match status" value="1"/>
</dbReference>
<dbReference type="Pfam" id="PF00486">
    <property type="entry name" value="Trans_reg_C"/>
    <property type="match status" value="1"/>
</dbReference>
<keyword evidence="3" id="KW-0902">Two-component regulatory system</keyword>
<dbReference type="GO" id="GO:0005829">
    <property type="term" value="C:cytosol"/>
    <property type="evidence" value="ECO:0007669"/>
    <property type="project" value="TreeGrafter"/>
</dbReference>
<dbReference type="AlphaFoldDB" id="A0A8A7KD50"/>
<reference evidence="12" key="1">
    <citation type="submission" date="2019-12" db="EMBL/GenBank/DDBJ databases">
        <authorList>
            <person name="zhang j."/>
            <person name="sun C.M."/>
        </authorList>
    </citation>
    <scope>NUCLEOTIDE SEQUENCE</scope>
    <source>
        <strain evidence="12">NS-1</strain>
    </source>
</reference>
<feature type="domain" description="OmpR/PhoB-type" evidence="11">
    <location>
        <begin position="136"/>
        <end position="235"/>
    </location>
</feature>
<evidence type="ECO:0000256" key="7">
    <source>
        <dbReference type="ARBA" id="ARBA00024867"/>
    </source>
</evidence>
<keyword evidence="2 8" id="KW-0597">Phosphoprotein</keyword>
<dbReference type="RefSeq" id="WP_230869171.1">
    <property type="nucleotide sequence ID" value="NZ_CP046640.1"/>
</dbReference>
<evidence type="ECO:0000256" key="5">
    <source>
        <dbReference type="ARBA" id="ARBA00023125"/>
    </source>
</evidence>
<evidence type="ECO:0000256" key="2">
    <source>
        <dbReference type="ARBA" id="ARBA00022553"/>
    </source>
</evidence>
<dbReference type="CDD" id="cd00383">
    <property type="entry name" value="trans_reg_C"/>
    <property type="match status" value="1"/>
</dbReference>
<dbReference type="InterPro" id="IPR011006">
    <property type="entry name" value="CheY-like_superfamily"/>
</dbReference>
<dbReference type="GO" id="GO:0000156">
    <property type="term" value="F:phosphorelay response regulator activity"/>
    <property type="evidence" value="ECO:0007669"/>
    <property type="project" value="TreeGrafter"/>
</dbReference>
<dbReference type="CDD" id="cd17574">
    <property type="entry name" value="REC_OmpR"/>
    <property type="match status" value="1"/>
</dbReference>
<evidence type="ECO:0000256" key="3">
    <source>
        <dbReference type="ARBA" id="ARBA00023012"/>
    </source>
</evidence>